<reference evidence="2 3" key="1">
    <citation type="journal article" date="2015" name="Stand. Genomic Sci.">
        <title>Complete genome sequence and description of Salinispira pacifica gen. nov., sp. nov., a novel spirochaete isolated form a hypersaline microbial mat.</title>
        <authorList>
            <person name="Ben Hania W."/>
            <person name="Joseph M."/>
            <person name="Schumann P."/>
            <person name="Bunk B."/>
            <person name="Fiebig A."/>
            <person name="Sproer C."/>
            <person name="Klenk H.P."/>
            <person name="Fardeau M.L."/>
            <person name="Spring S."/>
        </authorList>
    </citation>
    <scope>NUCLEOTIDE SEQUENCE [LARGE SCALE GENOMIC DNA]</scope>
    <source>
        <strain evidence="2 3">L21-RPul-D2</strain>
    </source>
</reference>
<dbReference type="RefSeq" id="WP_024269337.1">
    <property type="nucleotide sequence ID" value="NC_023035.1"/>
</dbReference>
<keyword evidence="1" id="KW-0812">Transmembrane</keyword>
<keyword evidence="1" id="KW-0472">Membrane</keyword>
<dbReference type="EMBL" id="CP006939">
    <property type="protein sequence ID" value="AHC16441.1"/>
    <property type="molecule type" value="Genomic_DNA"/>
</dbReference>
<dbReference type="AlphaFoldDB" id="V5WMP0"/>
<protein>
    <submittedName>
        <fullName evidence="2">Uncharacterized protein</fullName>
    </submittedName>
</protein>
<proteinExistence type="predicted"/>
<name>V5WMP0_9SPIO</name>
<feature type="transmembrane region" description="Helical" evidence="1">
    <location>
        <begin position="7"/>
        <end position="28"/>
    </location>
</feature>
<gene>
    <name evidence="2" type="ORF">L21SP2_3099</name>
</gene>
<dbReference type="Proteomes" id="UP000018680">
    <property type="component" value="Chromosome"/>
</dbReference>
<evidence type="ECO:0000256" key="1">
    <source>
        <dbReference type="SAM" id="Phobius"/>
    </source>
</evidence>
<organism evidence="2 3">
    <name type="scientific">Salinispira pacifica</name>
    <dbReference type="NCBI Taxonomy" id="1307761"/>
    <lineage>
        <taxon>Bacteria</taxon>
        <taxon>Pseudomonadati</taxon>
        <taxon>Spirochaetota</taxon>
        <taxon>Spirochaetia</taxon>
        <taxon>Spirochaetales</taxon>
        <taxon>Spirochaetaceae</taxon>
        <taxon>Salinispira</taxon>
    </lineage>
</organism>
<dbReference type="STRING" id="1307761.L21SP2_3099"/>
<sequence length="215" mass="23916">MSIRFRLYLQSFLAVLGMLAAVAIFLFMQSSVGRIQNLISSGTSAVNSWNSFSHATKDVLYRPGVIAKQAAVWITERENGIEAMNRFLSNPIFSRTSEQTRRDSQQLAGMLEEISSRSEEIIGLMNSYEEAINADRDIGGGLSYKLGYYQASGDLNRVFQTGRMLERSMLNLIPMMQNLEGGLSTLFSTLEEEVLRTGSRLQAIAMAMAGHSPPW</sequence>
<evidence type="ECO:0000313" key="2">
    <source>
        <dbReference type="EMBL" id="AHC16441.1"/>
    </source>
</evidence>
<dbReference type="HOGENOM" id="CLU_1282465_0_0_12"/>
<evidence type="ECO:0000313" key="3">
    <source>
        <dbReference type="Proteomes" id="UP000018680"/>
    </source>
</evidence>
<dbReference type="KEGG" id="slr:L21SP2_3099"/>
<keyword evidence="3" id="KW-1185">Reference proteome</keyword>
<accession>V5WMP0</accession>
<keyword evidence="1" id="KW-1133">Transmembrane helix</keyword>